<dbReference type="NCBIfam" id="NF011202">
    <property type="entry name" value="PRK14608.1"/>
    <property type="match status" value="1"/>
</dbReference>
<dbReference type="InterPro" id="IPR036554">
    <property type="entry name" value="GHMP_kinase_C_sf"/>
</dbReference>
<feature type="active site" evidence="10">
    <location>
        <position position="160"/>
    </location>
</feature>
<protein>
    <recommendedName>
        <fullName evidence="3 10">4-diphosphocytidyl-2-C-methyl-D-erythritol kinase</fullName>
        <shortName evidence="10">CMK</shortName>
        <ecNumber evidence="2 10">2.7.1.148</ecNumber>
    </recommendedName>
    <alternativeName>
        <fullName evidence="9 10">4-(cytidine-5'-diphospho)-2-C-methyl-D-erythritol kinase</fullName>
    </alternativeName>
</protein>
<dbReference type="SUPFAM" id="SSF55060">
    <property type="entry name" value="GHMP Kinase, C-terminal domain"/>
    <property type="match status" value="1"/>
</dbReference>
<comment type="caution">
    <text evidence="13">The sequence shown here is derived from an EMBL/GenBank/DDBJ whole genome shotgun (WGS) entry which is preliminary data.</text>
</comment>
<dbReference type="Proteomes" id="UP000315037">
    <property type="component" value="Unassembled WGS sequence"/>
</dbReference>
<sequence>MERACAKINLYLHVTGRRADGYHLLDSLAVFTDACDRLFLETLPPPEASGPRNISSDQPPFTLHLGGQFGRKLLNEGKAVAGNDNLVLKAARFLAEAAGQTGELPDNLALIAFRLEKDLPVASGIGGGSADAAAALRLLTACWDLKPELQVQVAPLLGADVPVCLLQRPTRMEGIGEQLSAAPALPPAMGMLLVNPGVAVATPAIFKALAAGGGPAARAPLVLPSQGWQSVEGLAGWLQTHTTNDLEGPAIAQAPVIQDVLTILRQLPEIRLARMSGSGATCFALLESPQAAQRARTALASHPQAASWWHWAGGMTSLPHKTGPQA</sequence>
<evidence type="ECO:0000256" key="5">
    <source>
        <dbReference type="ARBA" id="ARBA00022741"/>
    </source>
</evidence>
<dbReference type="Gene3D" id="3.30.230.10">
    <property type="match status" value="1"/>
</dbReference>
<evidence type="ECO:0000313" key="14">
    <source>
        <dbReference type="Proteomes" id="UP000315037"/>
    </source>
</evidence>
<evidence type="ECO:0000256" key="1">
    <source>
        <dbReference type="ARBA" id="ARBA00009684"/>
    </source>
</evidence>
<comment type="catalytic activity">
    <reaction evidence="10">
        <text>4-CDP-2-C-methyl-D-erythritol + ATP = 4-CDP-2-C-methyl-D-erythritol 2-phosphate + ADP + H(+)</text>
        <dbReference type="Rhea" id="RHEA:18437"/>
        <dbReference type="ChEBI" id="CHEBI:15378"/>
        <dbReference type="ChEBI" id="CHEBI:30616"/>
        <dbReference type="ChEBI" id="CHEBI:57823"/>
        <dbReference type="ChEBI" id="CHEBI:57919"/>
        <dbReference type="ChEBI" id="CHEBI:456216"/>
        <dbReference type="EC" id="2.7.1.148"/>
    </reaction>
</comment>
<dbReference type="Pfam" id="PF08544">
    <property type="entry name" value="GHMP_kinases_C"/>
    <property type="match status" value="1"/>
</dbReference>
<dbReference type="HAMAP" id="MF_00061">
    <property type="entry name" value="IspE"/>
    <property type="match status" value="1"/>
</dbReference>
<keyword evidence="14" id="KW-1185">Reference proteome</keyword>
<evidence type="ECO:0000256" key="7">
    <source>
        <dbReference type="ARBA" id="ARBA00022840"/>
    </source>
</evidence>
<dbReference type="GO" id="GO:0005524">
    <property type="term" value="F:ATP binding"/>
    <property type="evidence" value="ECO:0007669"/>
    <property type="project" value="UniProtKB-UniRule"/>
</dbReference>
<dbReference type="GO" id="GO:0019288">
    <property type="term" value="P:isopentenyl diphosphate biosynthetic process, methylerythritol 4-phosphate pathway"/>
    <property type="evidence" value="ECO:0007669"/>
    <property type="project" value="UniProtKB-UniRule"/>
</dbReference>
<keyword evidence="6 10" id="KW-0418">Kinase</keyword>
<feature type="active site" evidence="10">
    <location>
        <position position="7"/>
    </location>
</feature>
<reference evidence="13 14" key="1">
    <citation type="submission" date="2019-03" db="EMBL/GenBank/DDBJ databases">
        <title>The complete genome sequence of Neokomagataea sp. Jb2 NBRC113641.</title>
        <authorList>
            <person name="Chua K.-O."/>
            <person name="Chan K.-G."/>
            <person name="See-Too W.-S."/>
        </authorList>
    </citation>
    <scope>NUCLEOTIDE SEQUENCE [LARGE SCALE GENOMIC DNA]</scope>
    <source>
        <strain evidence="13 14">Jb2</strain>
    </source>
</reference>
<dbReference type="UniPathway" id="UPA00056">
    <property type="reaction ID" value="UER00094"/>
</dbReference>
<keyword evidence="8 10" id="KW-0414">Isoprene biosynthesis</keyword>
<feature type="binding site" evidence="10">
    <location>
        <begin position="120"/>
        <end position="130"/>
    </location>
    <ligand>
        <name>ATP</name>
        <dbReference type="ChEBI" id="CHEBI:30616"/>
    </ligand>
</feature>
<dbReference type="GO" id="GO:0050515">
    <property type="term" value="F:4-(cytidine 5'-diphospho)-2-C-methyl-D-erythritol kinase activity"/>
    <property type="evidence" value="ECO:0007669"/>
    <property type="project" value="UniProtKB-UniRule"/>
</dbReference>
<dbReference type="PANTHER" id="PTHR43527:SF2">
    <property type="entry name" value="4-DIPHOSPHOCYTIDYL-2-C-METHYL-D-ERYTHRITOL KINASE, CHLOROPLASTIC"/>
    <property type="match status" value="1"/>
</dbReference>
<dbReference type="PIRSF" id="PIRSF010376">
    <property type="entry name" value="IspE"/>
    <property type="match status" value="1"/>
</dbReference>
<dbReference type="Pfam" id="PF00288">
    <property type="entry name" value="GHMP_kinases_N"/>
    <property type="match status" value="1"/>
</dbReference>
<gene>
    <name evidence="10" type="primary">ispE</name>
    <name evidence="13" type="ORF">E3202_03450</name>
</gene>
<feature type="domain" description="GHMP kinase C-terminal" evidence="12">
    <location>
        <begin position="242"/>
        <end position="302"/>
    </location>
</feature>
<keyword evidence="7 10" id="KW-0067">ATP-binding</keyword>
<organism evidence="13 14">
    <name type="scientific">Oecophyllibacter saccharovorans</name>
    <dbReference type="NCBI Taxonomy" id="2558360"/>
    <lineage>
        <taxon>Bacteria</taxon>
        <taxon>Pseudomonadati</taxon>
        <taxon>Pseudomonadota</taxon>
        <taxon>Alphaproteobacteria</taxon>
        <taxon>Acetobacterales</taxon>
        <taxon>Acetobacteraceae</taxon>
        <taxon>Oecophyllibacter</taxon>
    </lineage>
</organism>
<dbReference type="AlphaFoldDB" id="A0A506US86"/>
<evidence type="ECO:0000256" key="6">
    <source>
        <dbReference type="ARBA" id="ARBA00022777"/>
    </source>
</evidence>
<name>A0A506US86_9PROT</name>
<comment type="function">
    <text evidence="10">Catalyzes the phosphorylation of the position 2 hydroxy group of 4-diphosphocytidyl-2C-methyl-D-erythritol.</text>
</comment>
<evidence type="ECO:0000256" key="9">
    <source>
        <dbReference type="ARBA" id="ARBA00032554"/>
    </source>
</evidence>
<evidence type="ECO:0000313" key="13">
    <source>
        <dbReference type="EMBL" id="TPW36207.1"/>
    </source>
</evidence>
<dbReference type="InterPro" id="IPR020568">
    <property type="entry name" value="Ribosomal_Su5_D2-typ_SF"/>
</dbReference>
<dbReference type="InterPro" id="IPR014721">
    <property type="entry name" value="Ribsml_uS5_D2-typ_fold_subgr"/>
</dbReference>
<keyword evidence="4 10" id="KW-0808">Transferase</keyword>
<dbReference type="EC" id="2.7.1.148" evidence="2 10"/>
<dbReference type="Gene3D" id="3.30.70.890">
    <property type="entry name" value="GHMP kinase, C-terminal domain"/>
    <property type="match status" value="1"/>
</dbReference>
<dbReference type="EMBL" id="SORZ01000001">
    <property type="protein sequence ID" value="TPW36207.1"/>
    <property type="molecule type" value="Genomic_DNA"/>
</dbReference>
<accession>A0A506US86</accession>
<dbReference type="InterPro" id="IPR006204">
    <property type="entry name" value="GHMP_kinase_N_dom"/>
</dbReference>
<evidence type="ECO:0000256" key="3">
    <source>
        <dbReference type="ARBA" id="ARBA00017473"/>
    </source>
</evidence>
<comment type="pathway">
    <text evidence="10">Isoprenoid biosynthesis; isopentenyl diphosphate biosynthesis via DXP pathway; isopentenyl diphosphate from 1-deoxy-D-xylulose 5-phosphate: step 3/6.</text>
</comment>
<dbReference type="PANTHER" id="PTHR43527">
    <property type="entry name" value="4-DIPHOSPHOCYTIDYL-2-C-METHYL-D-ERYTHRITOL KINASE, CHLOROPLASTIC"/>
    <property type="match status" value="1"/>
</dbReference>
<evidence type="ECO:0000256" key="4">
    <source>
        <dbReference type="ARBA" id="ARBA00022679"/>
    </source>
</evidence>
<evidence type="ECO:0000256" key="10">
    <source>
        <dbReference type="HAMAP-Rule" id="MF_00061"/>
    </source>
</evidence>
<dbReference type="GO" id="GO:0016114">
    <property type="term" value="P:terpenoid biosynthetic process"/>
    <property type="evidence" value="ECO:0007669"/>
    <property type="project" value="InterPro"/>
</dbReference>
<dbReference type="InterPro" id="IPR004424">
    <property type="entry name" value="IspE"/>
</dbReference>
<keyword evidence="5 10" id="KW-0547">Nucleotide-binding</keyword>
<comment type="similarity">
    <text evidence="1 10">Belongs to the GHMP kinase family. IspE subfamily.</text>
</comment>
<evidence type="ECO:0000256" key="8">
    <source>
        <dbReference type="ARBA" id="ARBA00023229"/>
    </source>
</evidence>
<evidence type="ECO:0000259" key="11">
    <source>
        <dbReference type="Pfam" id="PF00288"/>
    </source>
</evidence>
<evidence type="ECO:0000256" key="2">
    <source>
        <dbReference type="ARBA" id="ARBA00012052"/>
    </source>
</evidence>
<dbReference type="InterPro" id="IPR013750">
    <property type="entry name" value="GHMP_kinase_C_dom"/>
</dbReference>
<feature type="domain" description="GHMP kinase N-terminal" evidence="11">
    <location>
        <begin position="85"/>
        <end position="166"/>
    </location>
</feature>
<proteinExistence type="inferred from homology"/>
<evidence type="ECO:0000259" key="12">
    <source>
        <dbReference type="Pfam" id="PF08544"/>
    </source>
</evidence>
<dbReference type="SUPFAM" id="SSF54211">
    <property type="entry name" value="Ribosomal protein S5 domain 2-like"/>
    <property type="match status" value="1"/>
</dbReference>